<evidence type="ECO:0000313" key="2">
    <source>
        <dbReference type="Proteomes" id="UP000010792"/>
    </source>
</evidence>
<keyword evidence="2" id="KW-1185">Reference proteome</keyword>
<name>L0NDC3_9HYPH</name>
<dbReference type="EMBL" id="FO082820">
    <property type="protein sequence ID" value="CCF19113.1"/>
    <property type="molecule type" value="Genomic_DNA"/>
</dbReference>
<dbReference type="KEGG" id="rht:NT26_1389"/>
<dbReference type="RefSeq" id="WP_052638008.1">
    <property type="nucleotide sequence ID" value="NZ_FO082820.1"/>
</dbReference>
<reference evidence="1 2" key="1">
    <citation type="journal article" date="2013" name="Genome Biol. Evol.">
        <title>Life in an arsenic-containing gold mine: genome and physiology of the autotrophic arsenite-oxidizing bacterium rhizobium sp. NT-26.</title>
        <authorList>
            <person name="Andres J."/>
            <person name="Arsene-Ploetze F."/>
            <person name="Barbe V."/>
            <person name="Brochier-Armanet C."/>
            <person name="Cleiss-Arnold J."/>
            <person name="Coppee J.Y."/>
            <person name="Dillies M.A."/>
            <person name="Geist"/>
            <person name="L"/>
            <person name="Joublin A."/>
            <person name="Koechler S."/>
            <person name="Lassalle F."/>
            <person name="Marchal M."/>
            <person name="Medigue C."/>
            <person name="Muller D."/>
            <person name="Nesme X."/>
            <person name="Plewniak F."/>
            <person name="Proux C."/>
            <person name="Ramirez-Bahena M.H."/>
            <person name="Schenowitz C."/>
            <person name="Sismeiro O."/>
            <person name="Vallenet D."/>
            <person name="Santini J.M."/>
            <person name="Bertin P.N."/>
        </authorList>
    </citation>
    <scope>NUCLEOTIDE SEQUENCE [LARGE SCALE GENOMIC DNA]</scope>
    <source>
        <strain evidence="1 2">NT-26</strain>
    </source>
</reference>
<sequence>MATGQGILDRLKRAKASADEAPRGVLPLVAFYGRDEEREDMRTRMYQSVSRVMNALDVGDAPKPRGENSHHLMLDMNDAVTFLNASSSPVEYLVSRGELELEGDDAGMGGMRFHTALRFRDLVNGAQVKGLKSPSLEGTGGGGGVATDIRGYQLDCINLIGKIRKGMPEPWIYPMMEAVVFMDEWLDLGPERESRAVKRETLAKRRLKTLHALHYALDRTGVVLGYMAEDDFMQRWPDGVPAFPPSVRRRSQESKAANQLALLTLPASRRA</sequence>
<dbReference type="Proteomes" id="UP000010792">
    <property type="component" value="Chromosome"/>
</dbReference>
<accession>L0NDC3</accession>
<dbReference type="STRING" id="1125847.NT26_1389"/>
<evidence type="ECO:0000313" key="1">
    <source>
        <dbReference type="EMBL" id="CCF19113.1"/>
    </source>
</evidence>
<dbReference type="OrthoDB" id="8420340at2"/>
<organism evidence="1 2">
    <name type="scientific">Pseudorhizobium banfieldiae</name>
    <dbReference type="NCBI Taxonomy" id="1125847"/>
    <lineage>
        <taxon>Bacteria</taxon>
        <taxon>Pseudomonadati</taxon>
        <taxon>Pseudomonadota</taxon>
        <taxon>Alphaproteobacteria</taxon>
        <taxon>Hyphomicrobiales</taxon>
        <taxon>Rhizobiaceae</taxon>
        <taxon>Rhizobium/Agrobacterium group</taxon>
        <taxon>Pseudorhizobium</taxon>
    </lineage>
</organism>
<protein>
    <submittedName>
        <fullName evidence="1">Uncharacterized protein</fullName>
    </submittedName>
</protein>
<dbReference type="AlphaFoldDB" id="L0NDC3"/>
<gene>
    <name evidence="1" type="ORF">NT26_1389</name>
</gene>
<proteinExistence type="predicted"/>